<proteinExistence type="predicted"/>
<protein>
    <recommendedName>
        <fullName evidence="4">Nudix hydrolase domain-containing protein</fullName>
    </recommendedName>
</protein>
<feature type="domain" description="Nudix hydrolase" evidence="4">
    <location>
        <begin position="109"/>
        <end position="240"/>
    </location>
</feature>
<evidence type="ECO:0000256" key="3">
    <source>
        <dbReference type="SAM" id="MobiDB-lite"/>
    </source>
</evidence>
<dbReference type="Gene3D" id="3.90.79.10">
    <property type="entry name" value="Nucleoside Triphosphate Pyrophosphohydrolase"/>
    <property type="match status" value="1"/>
</dbReference>
<dbReference type="GO" id="GO:0016787">
    <property type="term" value="F:hydrolase activity"/>
    <property type="evidence" value="ECO:0007669"/>
    <property type="project" value="UniProtKB-KW"/>
</dbReference>
<comment type="cofactor">
    <cofactor evidence="1">
        <name>Mg(2+)</name>
        <dbReference type="ChEBI" id="CHEBI:18420"/>
    </cofactor>
</comment>
<comment type="caution">
    <text evidence="5">The sequence shown here is derived from an EMBL/GenBank/DDBJ whole genome shotgun (WGS) entry which is preliminary data.</text>
</comment>
<dbReference type="PROSITE" id="PS51462">
    <property type="entry name" value="NUDIX"/>
    <property type="match status" value="1"/>
</dbReference>
<dbReference type="InterPro" id="IPR015797">
    <property type="entry name" value="NUDIX_hydrolase-like_dom_sf"/>
</dbReference>
<name>A0A4D4MGU5_STRAX</name>
<feature type="region of interest" description="Disordered" evidence="3">
    <location>
        <begin position="83"/>
        <end position="107"/>
    </location>
</feature>
<dbReference type="CDD" id="cd04683">
    <property type="entry name" value="NUDIX_Hydrolase"/>
    <property type="match status" value="1"/>
</dbReference>
<dbReference type="PANTHER" id="PTHR43046:SF14">
    <property type="entry name" value="MUTT_NUDIX FAMILY PROTEIN"/>
    <property type="match status" value="1"/>
</dbReference>
<evidence type="ECO:0000256" key="1">
    <source>
        <dbReference type="ARBA" id="ARBA00001946"/>
    </source>
</evidence>
<evidence type="ECO:0000313" key="6">
    <source>
        <dbReference type="Proteomes" id="UP000299211"/>
    </source>
</evidence>
<evidence type="ECO:0000256" key="2">
    <source>
        <dbReference type="ARBA" id="ARBA00022801"/>
    </source>
</evidence>
<feature type="compositionally biased region" description="Pro residues" evidence="3">
    <location>
        <begin position="10"/>
        <end position="27"/>
    </location>
</feature>
<keyword evidence="2" id="KW-0378">Hydrolase</keyword>
<organism evidence="5 6">
    <name type="scientific">Streptomyces avermitilis</name>
    <dbReference type="NCBI Taxonomy" id="33903"/>
    <lineage>
        <taxon>Bacteria</taxon>
        <taxon>Bacillati</taxon>
        <taxon>Actinomycetota</taxon>
        <taxon>Actinomycetes</taxon>
        <taxon>Kitasatosporales</taxon>
        <taxon>Streptomycetaceae</taxon>
        <taxon>Streptomyces</taxon>
    </lineage>
</organism>
<gene>
    <name evidence="5" type="ORF">SAV31267_007460</name>
</gene>
<accession>A0A4D4MGU5</accession>
<dbReference type="AlphaFoldDB" id="A0A4D4MGU5"/>
<evidence type="ECO:0000313" key="5">
    <source>
        <dbReference type="EMBL" id="GDY71261.1"/>
    </source>
</evidence>
<reference evidence="5 6" key="1">
    <citation type="submission" date="2019-04" db="EMBL/GenBank/DDBJ databases">
        <title>Draft genome sequences of Streptomyces avermitilis ATCC 31267.</title>
        <authorList>
            <person name="Komaki H."/>
            <person name="Tamura T."/>
            <person name="Hosoyama A."/>
        </authorList>
    </citation>
    <scope>NUCLEOTIDE SEQUENCE [LARGE SCALE GENOMIC DNA]</scope>
    <source>
        <strain evidence="5 6">ATCC 31267</strain>
    </source>
</reference>
<dbReference type="Pfam" id="PF00293">
    <property type="entry name" value="NUDIX"/>
    <property type="match status" value="1"/>
</dbReference>
<dbReference type="Proteomes" id="UP000299211">
    <property type="component" value="Unassembled WGS sequence"/>
</dbReference>
<dbReference type="PANTHER" id="PTHR43046">
    <property type="entry name" value="GDP-MANNOSE MANNOSYL HYDROLASE"/>
    <property type="match status" value="1"/>
</dbReference>
<sequence length="250" mass="27316">MPRCSRHKPPNTPPPAPSRAPPHPPSRIPHETSARKAHHGDSSSPTQQHEHCDEAIARELAEEIGITIPDLTGFVTLDTLDADNLRPGPSSEGTRPTVQVREPSGHRGRSVVGAHLVLIRNGAVLLGKRHANSAFAPSTWHLPAGHREQGESAMGVIREAEEETGLTIAESDLSLAHTLDLLDPGSPIPRIQLFFTASRWSGEPAVLEPDRCTEWRWWPLTALPEPTVEYTRAALEAISRDTPYTAMGWT</sequence>
<evidence type="ECO:0000259" key="4">
    <source>
        <dbReference type="PROSITE" id="PS51462"/>
    </source>
</evidence>
<feature type="region of interest" description="Disordered" evidence="3">
    <location>
        <begin position="1"/>
        <end position="51"/>
    </location>
</feature>
<dbReference type="InterPro" id="IPR000086">
    <property type="entry name" value="NUDIX_hydrolase_dom"/>
</dbReference>
<dbReference type="EMBL" id="BJHY01000001">
    <property type="protein sequence ID" value="GDY71261.1"/>
    <property type="molecule type" value="Genomic_DNA"/>
</dbReference>
<dbReference type="SUPFAM" id="SSF55811">
    <property type="entry name" value="Nudix"/>
    <property type="match status" value="1"/>
</dbReference>